<dbReference type="OrthoDB" id="9763453at2"/>
<dbReference type="AlphaFoldDB" id="A0A1E7JVT5"/>
<dbReference type="SUPFAM" id="SSF53383">
    <property type="entry name" value="PLP-dependent transferases"/>
    <property type="match status" value="1"/>
</dbReference>
<evidence type="ECO:0000256" key="3">
    <source>
        <dbReference type="ARBA" id="ARBA00022576"/>
    </source>
</evidence>
<comment type="similarity">
    <text evidence="2">Belongs to the class-I pyridoxal-phosphate-dependent aminotransferase family.</text>
</comment>
<dbReference type="InterPro" id="IPR050596">
    <property type="entry name" value="AspAT/PAT-like"/>
</dbReference>
<dbReference type="GO" id="GO:0006520">
    <property type="term" value="P:amino acid metabolic process"/>
    <property type="evidence" value="ECO:0007669"/>
    <property type="project" value="InterPro"/>
</dbReference>
<evidence type="ECO:0000256" key="1">
    <source>
        <dbReference type="ARBA" id="ARBA00001933"/>
    </source>
</evidence>
<comment type="caution">
    <text evidence="7">The sequence shown here is derived from an EMBL/GenBank/DDBJ whole genome shotgun (WGS) entry which is preliminary data.</text>
</comment>
<name>A0A1E7JVT5_9ACTN</name>
<protein>
    <submittedName>
        <fullName evidence="7">Aspartate aminotransferase</fullName>
        <ecNumber evidence="7">2.6.1.1</ecNumber>
    </submittedName>
</protein>
<keyword evidence="8" id="KW-1185">Reference proteome</keyword>
<evidence type="ECO:0000313" key="7">
    <source>
        <dbReference type="EMBL" id="OEU94827.1"/>
    </source>
</evidence>
<dbReference type="Pfam" id="PF00155">
    <property type="entry name" value="Aminotran_1_2"/>
    <property type="match status" value="1"/>
</dbReference>
<dbReference type="Gene3D" id="3.40.640.10">
    <property type="entry name" value="Type I PLP-dependent aspartate aminotransferase-like (Major domain)"/>
    <property type="match status" value="1"/>
</dbReference>
<dbReference type="PANTHER" id="PTHR46383">
    <property type="entry name" value="ASPARTATE AMINOTRANSFERASE"/>
    <property type="match status" value="1"/>
</dbReference>
<gene>
    <name evidence="7" type="ORF">AN216_24065</name>
</gene>
<dbReference type="InterPro" id="IPR015424">
    <property type="entry name" value="PyrdxlP-dep_Trfase"/>
</dbReference>
<dbReference type="InterPro" id="IPR015422">
    <property type="entry name" value="PyrdxlP-dep_Trfase_small"/>
</dbReference>
<reference evidence="7 8" key="1">
    <citation type="journal article" date="2016" name="Front. Microbiol.">
        <title>Comparative Genomics Analysis of Streptomyces Species Reveals Their Adaptation to the Marine Environment and Their Diversity at the Genomic Level.</title>
        <authorList>
            <person name="Tian X."/>
            <person name="Zhang Z."/>
            <person name="Yang T."/>
            <person name="Chen M."/>
            <person name="Li J."/>
            <person name="Chen F."/>
            <person name="Yang J."/>
            <person name="Li W."/>
            <person name="Zhang B."/>
            <person name="Zhang Z."/>
            <person name="Wu J."/>
            <person name="Zhang C."/>
            <person name="Long L."/>
            <person name="Xiao J."/>
        </authorList>
    </citation>
    <scope>NUCLEOTIDE SEQUENCE [LARGE SCALE GENOMIC DNA]</scope>
    <source>
        <strain evidence="7 8">SCSIO 02100</strain>
    </source>
</reference>
<dbReference type="PATRIC" id="fig|1075402.3.peg.1058"/>
<dbReference type="GO" id="GO:0004069">
    <property type="term" value="F:L-aspartate:2-oxoglutarate aminotransferase activity"/>
    <property type="evidence" value="ECO:0007669"/>
    <property type="project" value="UniProtKB-EC"/>
</dbReference>
<dbReference type="STRING" id="1075402.AN216_24065"/>
<dbReference type="PANTHER" id="PTHR46383:SF1">
    <property type="entry name" value="ASPARTATE AMINOTRANSFERASE"/>
    <property type="match status" value="1"/>
</dbReference>
<sequence>MAAAPRPAPYRFQRIGADHAPGQEQSQVARGLRHVDFSHGDVSAFPPPPEVVDAVTSAMRDGGRYAYSPYRGHPFIRDLVGQRLSAFTGAPIDPGSEVIVTPGTQGGLFLALSALVERGDEVAVVAPDYFANRKIVEYLEATPVPVDLAYRTRGDEAARLDLDRLRTVFRAGARLLVFSNPNNPTGAVYTADDIEEIARLAAEFDAFVVVDQLYSRQVFDQRPFTHLRAHARERCLTLVGPSKTESVSGCRVGVAVAPPEIVDRMEQLQGIVSLRAAGYMQAALEPWFVEAEGWLDQRIIDHARIRDDLHAVFGASADLGTRLTEGGSYLFLEVPAAKGRIDEFVRQLRTEAAVTVTRGPEFGDFPAAVRLNFSQDHQAAVDAARRIVDVAARW</sequence>
<accession>A0A1E7JVT5</accession>
<organism evidence="7 8">
    <name type="scientific">Streptomyces oceani</name>
    <dbReference type="NCBI Taxonomy" id="1075402"/>
    <lineage>
        <taxon>Bacteria</taxon>
        <taxon>Bacillati</taxon>
        <taxon>Actinomycetota</taxon>
        <taxon>Actinomycetes</taxon>
        <taxon>Kitasatosporales</taxon>
        <taxon>Streptomycetaceae</taxon>
        <taxon>Streptomyces</taxon>
    </lineage>
</organism>
<dbReference type="Gene3D" id="3.90.1150.10">
    <property type="entry name" value="Aspartate Aminotransferase, domain 1"/>
    <property type="match status" value="1"/>
</dbReference>
<dbReference type="EC" id="2.6.1.1" evidence="7"/>
<dbReference type="GO" id="GO:0030170">
    <property type="term" value="F:pyridoxal phosphate binding"/>
    <property type="evidence" value="ECO:0007669"/>
    <property type="project" value="InterPro"/>
</dbReference>
<evidence type="ECO:0000256" key="4">
    <source>
        <dbReference type="ARBA" id="ARBA00022679"/>
    </source>
</evidence>
<evidence type="ECO:0000256" key="2">
    <source>
        <dbReference type="ARBA" id="ARBA00007441"/>
    </source>
</evidence>
<dbReference type="RefSeq" id="WP_070198800.1">
    <property type="nucleotide sequence ID" value="NZ_LJGU01000152.1"/>
</dbReference>
<dbReference type="InterPro" id="IPR004839">
    <property type="entry name" value="Aminotransferase_I/II_large"/>
</dbReference>
<comment type="cofactor">
    <cofactor evidence="1">
        <name>pyridoxal 5'-phosphate</name>
        <dbReference type="ChEBI" id="CHEBI:597326"/>
    </cofactor>
</comment>
<dbReference type="NCBIfam" id="NF004854">
    <property type="entry name" value="PRK06207.1"/>
    <property type="match status" value="1"/>
</dbReference>
<evidence type="ECO:0000259" key="6">
    <source>
        <dbReference type="Pfam" id="PF00155"/>
    </source>
</evidence>
<evidence type="ECO:0000256" key="5">
    <source>
        <dbReference type="ARBA" id="ARBA00022898"/>
    </source>
</evidence>
<dbReference type="InterPro" id="IPR015421">
    <property type="entry name" value="PyrdxlP-dep_Trfase_major"/>
</dbReference>
<dbReference type="CDD" id="cd00609">
    <property type="entry name" value="AAT_like"/>
    <property type="match status" value="1"/>
</dbReference>
<keyword evidence="5" id="KW-0663">Pyridoxal phosphate</keyword>
<keyword evidence="4 7" id="KW-0808">Transferase</keyword>
<keyword evidence="3 7" id="KW-0032">Aminotransferase</keyword>
<dbReference type="EMBL" id="LJGU01000152">
    <property type="protein sequence ID" value="OEU94827.1"/>
    <property type="molecule type" value="Genomic_DNA"/>
</dbReference>
<feature type="domain" description="Aminotransferase class I/classII large" evidence="6">
    <location>
        <begin position="45"/>
        <end position="380"/>
    </location>
</feature>
<dbReference type="Proteomes" id="UP000176101">
    <property type="component" value="Unassembled WGS sequence"/>
</dbReference>
<proteinExistence type="inferred from homology"/>
<evidence type="ECO:0000313" key="8">
    <source>
        <dbReference type="Proteomes" id="UP000176101"/>
    </source>
</evidence>